<keyword evidence="1" id="KW-0812">Transmembrane</keyword>
<protein>
    <recommendedName>
        <fullName evidence="4">3-phosphoshikimate 1-carboxyvinyltransferase</fullName>
    </recommendedName>
</protein>
<dbReference type="AlphaFoldDB" id="A0AA48HK14"/>
<feature type="transmembrane region" description="Helical" evidence="1">
    <location>
        <begin position="89"/>
        <end position="117"/>
    </location>
</feature>
<evidence type="ECO:0000313" key="2">
    <source>
        <dbReference type="EMBL" id="BDX08258.1"/>
    </source>
</evidence>
<sequence length="139" mass="15589">MTVTVANPTEHPGDDPAIQRLLKRMPANIASSFSTEQLFGLREAIGVRGGRLHSVDIRPTLKFPFIPWSFYLVFLVGRNRRAISQQEQYMAALLLLAFAISFVLGLSLMGLLVVYLLKSALGIDLFDGYSLGIWDWFKD</sequence>
<organism evidence="2 3">
    <name type="scientific">Planctobacterium marinum</name>
    <dbReference type="NCBI Taxonomy" id="1631968"/>
    <lineage>
        <taxon>Bacteria</taxon>
        <taxon>Pseudomonadati</taxon>
        <taxon>Pseudomonadota</taxon>
        <taxon>Gammaproteobacteria</taxon>
        <taxon>Alteromonadales</taxon>
        <taxon>Alteromonadaceae</taxon>
        <taxon>Planctobacterium</taxon>
    </lineage>
</organism>
<evidence type="ECO:0000313" key="3">
    <source>
        <dbReference type="Proteomes" id="UP001333710"/>
    </source>
</evidence>
<accession>A0AA48HK14</accession>
<dbReference type="EMBL" id="AP027272">
    <property type="protein sequence ID" value="BDX08258.1"/>
    <property type="molecule type" value="Genomic_DNA"/>
</dbReference>
<reference evidence="2" key="1">
    <citation type="submission" date="2023-01" db="EMBL/GenBank/DDBJ databases">
        <title>Complete genome sequence of Planctobacterium marinum strain Dej080120_11.</title>
        <authorList>
            <person name="Ueki S."/>
            <person name="Maruyama F."/>
        </authorList>
    </citation>
    <scope>NUCLEOTIDE SEQUENCE</scope>
    <source>
        <strain evidence="2">Dej080120_11</strain>
    </source>
</reference>
<name>A0AA48HK14_9ALTE</name>
<dbReference type="KEGG" id="pmaw:MACH26_37790"/>
<keyword evidence="1" id="KW-1133">Transmembrane helix</keyword>
<dbReference type="Proteomes" id="UP001333710">
    <property type="component" value="Chromosome"/>
</dbReference>
<proteinExistence type="predicted"/>
<evidence type="ECO:0008006" key="4">
    <source>
        <dbReference type="Google" id="ProtNLM"/>
    </source>
</evidence>
<evidence type="ECO:0000256" key="1">
    <source>
        <dbReference type="SAM" id="Phobius"/>
    </source>
</evidence>
<gene>
    <name evidence="2" type="ORF">MACH26_37790</name>
</gene>
<dbReference type="RefSeq" id="WP_338294331.1">
    <property type="nucleotide sequence ID" value="NZ_AP027272.1"/>
</dbReference>
<keyword evidence="1" id="KW-0472">Membrane</keyword>
<keyword evidence="3" id="KW-1185">Reference proteome</keyword>